<feature type="region of interest" description="Disordered" evidence="1">
    <location>
        <begin position="1"/>
        <end position="40"/>
    </location>
</feature>
<feature type="region of interest" description="Disordered" evidence="1">
    <location>
        <begin position="87"/>
        <end position="113"/>
    </location>
</feature>
<dbReference type="PANTHER" id="PTHR34657">
    <property type="entry name" value="EMBRYO SAC DEVELOPMENT ARREST 6"/>
    <property type="match status" value="1"/>
</dbReference>
<keyword evidence="3" id="KW-1185">Reference proteome</keyword>
<accession>A0A9Q1QBI8</accession>
<dbReference type="AlphaFoldDB" id="A0A9Q1QBI8"/>
<name>A0A9Q1QBI8_9CARY</name>
<dbReference type="EMBL" id="JAKOGI010000448">
    <property type="protein sequence ID" value="KAJ8434850.1"/>
    <property type="molecule type" value="Genomic_DNA"/>
</dbReference>
<dbReference type="Proteomes" id="UP001153076">
    <property type="component" value="Unassembled WGS sequence"/>
</dbReference>
<dbReference type="OrthoDB" id="687843at2759"/>
<organism evidence="2 3">
    <name type="scientific">Carnegiea gigantea</name>
    <dbReference type="NCBI Taxonomy" id="171969"/>
    <lineage>
        <taxon>Eukaryota</taxon>
        <taxon>Viridiplantae</taxon>
        <taxon>Streptophyta</taxon>
        <taxon>Embryophyta</taxon>
        <taxon>Tracheophyta</taxon>
        <taxon>Spermatophyta</taxon>
        <taxon>Magnoliopsida</taxon>
        <taxon>eudicotyledons</taxon>
        <taxon>Gunneridae</taxon>
        <taxon>Pentapetalae</taxon>
        <taxon>Caryophyllales</taxon>
        <taxon>Cactineae</taxon>
        <taxon>Cactaceae</taxon>
        <taxon>Cactoideae</taxon>
        <taxon>Echinocereeae</taxon>
        <taxon>Carnegiea</taxon>
    </lineage>
</organism>
<dbReference type="PANTHER" id="PTHR34657:SF4">
    <property type="entry name" value="EMBRYO SAC DEVELOPMENT ARREST 6"/>
    <property type="match status" value="1"/>
</dbReference>
<gene>
    <name evidence="2" type="ORF">Cgig2_022129</name>
</gene>
<evidence type="ECO:0000313" key="3">
    <source>
        <dbReference type="Proteomes" id="UP001153076"/>
    </source>
</evidence>
<feature type="compositionally biased region" description="Polar residues" evidence="1">
    <location>
        <begin position="29"/>
        <end position="40"/>
    </location>
</feature>
<evidence type="ECO:0000313" key="2">
    <source>
        <dbReference type="EMBL" id="KAJ8434850.1"/>
    </source>
</evidence>
<comment type="caution">
    <text evidence="2">The sequence shown here is derived from an EMBL/GenBank/DDBJ whole genome shotgun (WGS) entry which is preliminary data.</text>
</comment>
<feature type="compositionally biased region" description="Basic and acidic residues" evidence="1">
    <location>
        <begin position="1"/>
        <end position="10"/>
    </location>
</feature>
<evidence type="ECO:0000256" key="1">
    <source>
        <dbReference type="SAM" id="MobiDB-lite"/>
    </source>
</evidence>
<reference evidence="2" key="1">
    <citation type="submission" date="2022-04" db="EMBL/GenBank/DDBJ databases">
        <title>Carnegiea gigantea Genome sequencing and assembly v2.</title>
        <authorList>
            <person name="Copetti D."/>
            <person name="Sanderson M.J."/>
            <person name="Burquez A."/>
            <person name="Wojciechowski M.F."/>
        </authorList>
    </citation>
    <scope>NUCLEOTIDE SEQUENCE</scope>
    <source>
        <strain evidence="2">SGP5-SGP5p</strain>
        <tissue evidence="2">Aerial part</tissue>
    </source>
</reference>
<sequence>MIPTSRKDGEDSPIYEAKVGFGKPRQLRQPPSTNDDTTSCSGLAVELAGPPPVQSNRILAGYMAYEFLTRGTLFGQKFDPARAEAVPVAAAEPKRKPCLQAGPEPKRPKVGPNRGYTEVAQLLMGDGAHIPGIVNPTQLSRWIQMTASWINFEDCFVLVHGELHNQF</sequence>
<protein>
    <submittedName>
        <fullName evidence="2">Uncharacterized protein</fullName>
    </submittedName>
</protein>
<proteinExistence type="predicted"/>